<evidence type="ECO:0000313" key="2">
    <source>
        <dbReference type="Proteomes" id="UP001044222"/>
    </source>
</evidence>
<name>A0A9D3S0J7_ANGAN</name>
<accession>A0A9D3S0J7</accession>
<dbReference type="AlphaFoldDB" id="A0A9D3S0J7"/>
<evidence type="ECO:0000313" key="1">
    <source>
        <dbReference type="EMBL" id="KAG5848096.1"/>
    </source>
</evidence>
<reference evidence="1" key="1">
    <citation type="submission" date="2021-01" db="EMBL/GenBank/DDBJ databases">
        <title>A chromosome-scale assembly of European eel, Anguilla anguilla.</title>
        <authorList>
            <person name="Henkel C."/>
            <person name="Jong-Raadsen S.A."/>
            <person name="Dufour S."/>
            <person name="Weltzien F.-A."/>
            <person name="Palstra A.P."/>
            <person name="Pelster B."/>
            <person name="Spaink H.P."/>
            <person name="Van Den Thillart G.E."/>
            <person name="Jansen H."/>
            <person name="Zahm M."/>
            <person name="Klopp C."/>
            <person name="Cedric C."/>
            <person name="Louis A."/>
            <person name="Berthelot C."/>
            <person name="Parey E."/>
            <person name="Roest Crollius H."/>
            <person name="Montfort J."/>
            <person name="Robinson-Rechavi M."/>
            <person name="Bucao C."/>
            <person name="Bouchez O."/>
            <person name="Gislard M."/>
            <person name="Lluch J."/>
            <person name="Milhes M."/>
            <person name="Lampietro C."/>
            <person name="Lopez Roques C."/>
            <person name="Donnadieu C."/>
            <person name="Braasch I."/>
            <person name="Desvignes T."/>
            <person name="Postlethwait J."/>
            <person name="Bobe J."/>
            <person name="Guiguen Y."/>
            <person name="Dirks R."/>
        </authorList>
    </citation>
    <scope>NUCLEOTIDE SEQUENCE</scope>
    <source>
        <strain evidence="1">Tag_6206</strain>
        <tissue evidence="1">Liver</tissue>
    </source>
</reference>
<proteinExistence type="predicted"/>
<gene>
    <name evidence="1" type="ORF">ANANG_G00094770</name>
</gene>
<keyword evidence="2" id="KW-1185">Reference proteome</keyword>
<comment type="caution">
    <text evidence="1">The sequence shown here is derived from an EMBL/GenBank/DDBJ whole genome shotgun (WGS) entry which is preliminary data.</text>
</comment>
<protein>
    <submittedName>
        <fullName evidence="1">Uncharacterized protein</fullName>
    </submittedName>
</protein>
<dbReference type="Proteomes" id="UP001044222">
    <property type="component" value="Unassembled WGS sequence"/>
</dbReference>
<sequence length="84" mass="9328">MRCLTFCIVSILRQQPTRRLPVQLTLLQSLTTPTPTGCAWVWHSGVPLLCGDCFSSSTAKTYRNIKRGMDLSDSGKTKKSPVSR</sequence>
<organism evidence="1 2">
    <name type="scientific">Anguilla anguilla</name>
    <name type="common">European freshwater eel</name>
    <name type="synonym">Muraena anguilla</name>
    <dbReference type="NCBI Taxonomy" id="7936"/>
    <lineage>
        <taxon>Eukaryota</taxon>
        <taxon>Metazoa</taxon>
        <taxon>Chordata</taxon>
        <taxon>Craniata</taxon>
        <taxon>Vertebrata</taxon>
        <taxon>Euteleostomi</taxon>
        <taxon>Actinopterygii</taxon>
        <taxon>Neopterygii</taxon>
        <taxon>Teleostei</taxon>
        <taxon>Anguilliformes</taxon>
        <taxon>Anguillidae</taxon>
        <taxon>Anguilla</taxon>
    </lineage>
</organism>
<dbReference type="EMBL" id="JAFIRN010000005">
    <property type="protein sequence ID" value="KAG5848096.1"/>
    <property type="molecule type" value="Genomic_DNA"/>
</dbReference>